<accession>A0A7J2U0Z6</accession>
<reference evidence="1" key="1">
    <citation type="journal article" date="2020" name="mSystems">
        <title>Genome- and Community-Level Interaction Insights into Carbon Utilization and Element Cycling Functions of Hydrothermarchaeota in Hydrothermal Sediment.</title>
        <authorList>
            <person name="Zhou Z."/>
            <person name="Liu Y."/>
            <person name="Xu W."/>
            <person name="Pan J."/>
            <person name="Luo Z.H."/>
            <person name="Li M."/>
        </authorList>
    </citation>
    <scope>NUCLEOTIDE SEQUENCE [LARGE SCALE GENOMIC DNA]</scope>
    <source>
        <strain evidence="1">SpSt-125</strain>
    </source>
</reference>
<dbReference type="EMBL" id="DSEU01000014">
    <property type="protein sequence ID" value="HEM66441.1"/>
    <property type="molecule type" value="Genomic_DNA"/>
</dbReference>
<dbReference type="Gene3D" id="1.20.120.330">
    <property type="entry name" value="Nucleotidyltransferases domain 2"/>
    <property type="match status" value="1"/>
</dbReference>
<sequence length="148" mass="16485">MTHEDSFDKPFDDARKRLELAERFLAEGKELIDESPVQASEKLYKAAEEAVKVLAIALKLPEADEAKRCGWSTDLLEGAVISVMKRLGVEELYHWWDSAYKLHVDGFCEGFGFHRAWYCLISSPLPLASQPSRPLSSGSISQGSTHSG</sequence>
<evidence type="ECO:0008006" key="2">
    <source>
        <dbReference type="Google" id="ProtNLM"/>
    </source>
</evidence>
<proteinExistence type="predicted"/>
<evidence type="ECO:0000313" key="1">
    <source>
        <dbReference type="EMBL" id="HEM66441.1"/>
    </source>
</evidence>
<dbReference type="InterPro" id="IPR010268">
    <property type="entry name" value="PaREP1"/>
</dbReference>
<dbReference type="PANTHER" id="PTHR34237:SF4">
    <property type="entry name" value="PAREP1 FAMILY PROTEIN"/>
    <property type="match status" value="1"/>
</dbReference>
<dbReference type="AlphaFoldDB" id="A0A7J2U0Z6"/>
<organism evidence="1">
    <name type="scientific">Ignisphaera aggregans</name>
    <dbReference type="NCBI Taxonomy" id="334771"/>
    <lineage>
        <taxon>Archaea</taxon>
        <taxon>Thermoproteota</taxon>
        <taxon>Thermoprotei</taxon>
        <taxon>Desulfurococcales</taxon>
        <taxon>Desulfurococcaceae</taxon>
        <taxon>Ignisphaera</taxon>
    </lineage>
</organism>
<dbReference type="PANTHER" id="PTHR34237">
    <property type="entry name" value="PAREP8-RELATED"/>
    <property type="match status" value="1"/>
</dbReference>
<dbReference type="Pfam" id="PF05942">
    <property type="entry name" value="PaREP1"/>
    <property type="match status" value="1"/>
</dbReference>
<name>A0A7J2U0Z6_9CREN</name>
<protein>
    <recommendedName>
        <fullName evidence="2">HEPN domain-containing protein</fullName>
    </recommendedName>
</protein>
<comment type="caution">
    <text evidence="1">The sequence shown here is derived from an EMBL/GenBank/DDBJ whole genome shotgun (WGS) entry which is preliminary data.</text>
</comment>
<gene>
    <name evidence="1" type="ORF">ENO26_02555</name>
</gene>